<evidence type="ECO:0000256" key="4">
    <source>
        <dbReference type="ARBA" id="ARBA00022475"/>
    </source>
</evidence>
<evidence type="ECO:0000256" key="7">
    <source>
        <dbReference type="ARBA" id="ARBA00022779"/>
    </source>
</evidence>
<keyword evidence="7 10" id="KW-0283">Flagellar rotation</keyword>
<dbReference type="AlphaFoldDB" id="A0A1I1PYF0"/>
<keyword evidence="11" id="KW-0969">Cilium</keyword>
<keyword evidence="8" id="KW-1133">Transmembrane helix</keyword>
<evidence type="ECO:0000256" key="10">
    <source>
        <dbReference type="RuleBase" id="RU364125"/>
    </source>
</evidence>
<dbReference type="Pfam" id="PF03748">
    <property type="entry name" value="FliL"/>
    <property type="match status" value="1"/>
</dbReference>
<evidence type="ECO:0000256" key="2">
    <source>
        <dbReference type="ARBA" id="ARBA00004162"/>
    </source>
</evidence>
<proteinExistence type="inferred from homology"/>
<evidence type="ECO:0000256" key="6">
    <source>
        <dbReference type="ARBA" id="ARBA00022692"/>
    </source>
</evidence>
<name>A0A1I1PYF0_9RHOB</name>
<dbReference type="RefSeq" id="WP_244525659.1">
    <property type="nucleotide sequence ID" value="NZ_FNZG01000005.1"/>
</dbReference>
<keyword evidence="5 10" id="KW-0145">Chemotaxis</keyword>
<keyword evidence="11" id="KW-0282">Flagellum</keyword>
<gene>
    <name evidence="11" type="ORF">SAMN05421762_3373</name>
</gene>
<dbReference type="STRING" id="517719.SAMN05421762_3373"/>
<comment type="function">
    <text evidence="1 10">Controls the rotational direction of flagella during chemotaxis.</text>
</comment>
<evidence type="ECO:0000256" key="9">
    <source>
        <dbReference type="ARBA" id="ARBA00023136"/>
    </source>
</evidence>
<keyword evidence="12" id="KW-1185">Reference proteome</keyword>
<dbReference type="InterPro" id="IPR005503">
    <property type="entry name" value="FliL"/>
</dbReference>
<evidence type="ECO:0000256" key="3">
    <source>
        <dbReference type="ARBA" id="ARBA00008281"/>
    </source>
</evidence>
<evidence type="ECO:0000313" key="12">
    <source>
        <dbReference type="Proteomes" id="UP000231644"/>
    </source>
</evidence>
<evidence type="ECO:0000313" key="11">
    <source>
        <dbReference type="EMBL" id="SFD14785.1"/>
    </source>
</evidence>
<dbReference type="Proteomes" id="UP000231644">
    <property type="component" value="Unassembled WGS sequence"/>
</dbReference>
<evidence type="ECO:0000256" key="1">
    <source>
        <dbReference type="ARBA" id="ARBA00002254"/>
    </source>
</evidence>
<comment type="subcellular location">
    <subcellularLocation>
        <location evidence="10">Cell inner membrane</location>
    </subcellularLocation>
    <subcellularLocation>
        <location evidence="2">Cell membrane</location>
        <topology evidence="2">Single-pass membrane protein</topology>
    </subcellularLocation>
</comment>
<evidence type="ECO:0000256" key="8">
    <source>
        <dbReference type="ARBA" id="ARBA00022989"/>
    </source>
</evidence>
<reference evidence="11 12" key="1">
    <citation type="submission" date="2016-10" db="EMBL/GenBank/DDBJ databases">
        <authorList>
            <person name="de Groot N.N."/>
        </authorList>
    </citation>
    <scope>NUCLEOTIDE SEQUENCE [LARGE SCALE GENOMIC DNA]</scope>
    <source>
        <strain evidence="11 12">DSM 29619</strain>
    </source>
</reference>
<keyword evidence="4" id="KW-1003">Cell membrane</keyword>
<protein>
    <recommendedName>
        <fullName evidence="10">Flagellar protein FliL</fullName>
    </recommendedName>
</protein>
<accession>A0A1I1PYF0</accession>
<dbReference type="GO" id="GO:0009425">
    <property type="term" value="C:bacterial-type flagellum basal body"/>
    <property type="evidence" value="ECO:0007669"/>
    <property type="project" value="InterPro"/>
</dbReference>
<comment type="similarity">
    <text evidence="3 10">Belongs to the FliL family.</text>
</comment>
<organism evidence="11 12">
    <name type="scientific">Pseudooceanicola nitratireducens</name>
    <dbReference type="NCBI Taxonomy" id="517719"/>
    <lineage>
        <taxon>Bacteria</taxon>
        <taxon>Pseudomonadati</taxon>
        <taxon>Pseudomonadota</taxon>
        <taxon>Alphaproteobacteria</taxon>
        <taxon>Rhodobacterales</taxon>
        <taxon>Paracoccaceae</taxon>
        <taxon>Pseudooceanicola</taxon>
    </lineage>
</organism>
<dbReference type="EMBL" id="FOLX01000002">
    <property type="protein sequence ID" value="SFD14785.1"/>
    <property type="molecule type" value="Genomic_DNA"/>
</dbReference>
<dbReference type="GO" id="GO:0071973">
    <property type="term" value="P:bacterial-type flagellum-dependent cell motility"/>
    <property type="evidence" value="ECO:0007669"/>
    <property type="project" value="InterPro"/>
</dbReference>
<dbReference type="GO" id="GO:0005886">
    <property type="term" value="C:plasma membrane"/>
    <property type="evidence" value="ECO:0007669"/>
    <property type="project" value="UniProtKB-SubCell"/>
</dbReference>
<keyword evidence="9 10" id="KW-0472">Membrane</keyword>
<keyword evidence="6" id="KW-0812">Transmembrane</keyword>
<sequence length="175" mass="18704">MKKRVVSLVLVTVVGLVALTGGLVASMGFDGALALVIGGKDPAAIEVTKAAESPTGDVEITHSSDEGAVSIIVTPFKEIIVNIHATTATGRQTTRFLKLNAALVYDENMPGASYIEERKPFVRDAFQDYLRQLSERDIQGSAGLTVLKAELLRRARSVADSDAPREILIADLIVQ</sequence>
<keyword evidence="11" id="KW-0966">Cell projection</keyword>
<evidence type="ECO:0000256" key="5">
    <source>
        <dbReference type="ARBA" id="ARBA00022500"/>
    </source>
</evidence>
<dbReference type="GO" id="GO:0006935">
    <property type="term" value="P:chemotaxis"/>
    <property type="evidence" value="ECO:0007669"/>
    <property type="project" value="UniProtKB-KW"/>
</dbReference>
<keyword evidence="10" id="KW-0997">Cell inner membrane</keyword>